<gene>
    <name evidence="2" type="ORF">GKQ77_18745</name>
</gene>
<keyword evidence="1" id="KW-0812">Transmembrane</keyword>
<protein>
    <recommendedName>
        <fullName evidence="4">Hydrophobic protein</fullName>
    </recommendedName>
</protein>
<organism evidence="2 3">
    <name type="scientific">Streptomyces anatolicus</name>
    <dbReference type="NCBI Taxonomy" id="2675858"/>
    <lineage>
        <taxon>Bacteria</taxon>
        <taxon>Bacillati</taxon>
        <taxon>Actinomycetota</taxon>
        <taxon>Actinomycetes</taxon>
        <taxon>Kitasatosporales</taxon>
        <taxon>Streptomycetaceae</taxon>
        <taxon>Streptomyces</taxon>
    </lineage>
</organism>
<keyword evidence="1" id="KW-1133">Transmembrane helix</keyword>
<comment type="caution">
    <text evidence="2">The sequence shown here is derived from an EMBL/GenBank/DDBJ whole genome shotgun (WGS) entry which is preliminary data.</text>
</comment>
<dbReference type="EMBL" id="WMBF01000202">
    <property type="protein sequence ID" value="MBW5423573.1"/>
    <property type="molecule type" value="Genomic_DNA"/>
</dbReference>
<evidence type="ECO:0008006" key="4">
    <source>
        <dbReference type="Google" id="ProtNLM"/>
    </source>
</evidence>
<dbReference type="RefSeq" id="WP_219690057.1">
    <property type="nucleotide sequence ID" value="NZ_WMBF01000202.1"/>
</dbReference>
<reference evidence="2 3" key="1">
    <citation type="submission" date="2019-11" db="EMBL/GenBank/DDBJ databases">
        <authorList>
            <person name="Ay H."/>
        </authorList>
    </citation>
    <scope>NUCLEOTIDE SEQUENCE [LARGE SCALE GENOMIC DNA]</scope>
    <source>
        <strain evidence="2 3">BG9H</strain>
    </source>
</reference>
<feature type="transmembrane region" description="Helical" evidence="1">
    <location>
        <begin position="6"/>
        <end position="34"/>
    </location>
</feature>
<keyword evidence="3" id="KW-1185">Reference proteome</keyword>
<accession>A0ABS6YQ75</accession>
<evidence type="ECO:0000256" key="1">
    <source>
        <dbReference type="SAM" id="Phobius"/>
    </source>
</evidence>
<dbReference type="Proteomes" id="UP001197114">
    <property type="component" value="Unassembled WGS sequence"/>
</dbReference>
<proteinExistence type="predicted"/>
<keyword evidence="1" id="KW-0472">Membrane</keyword>
<name>A0ABS6YQ75_9ACTN</name>
<evidence type="ECO:0000313" key="2">
    <source>
        <dbReference type="EMBL" id="MBW5423573.1"/>
    </source>
</evidence>
<evidence type="ECO:0000313" key="3">
    <source>
        <dbReference type="Proteomes" id="UP001197114"/>
    </source>
</evidence>
<sequence>MIVLFFILLVALSGLGFLNALWWLAAAVLVFVAVRYGRGHADSRGRGDGFEYSDYRDRRDRDNRWERRYRRQRQGLWRRQDRRDEQHHR</sequence>